<dbReference type="EMBL" id="BGPR01126590">
    <property type="protein sequence ID" value="GBN35114.1"/>
    <property type="molecule type" value="Genomic_DNA"/>
</dbReference>
<organism evidence="1 2">
    <name type="scientific">Araneus ventricosus</name>
    <name type="common">Orbweaver spider</name>
    <name type="synonym">Epeira ventricosa</name>
    <dbReference type="NCBI Taxonomy" id="182803"/>
    <lineage>
        <taxon>Eukaryota</taxon>
        <taxon>Metazoa</taxon>
        <taxon>Ecdysozoa</taxon>
        <taxon>Arthropoda</taxon>
        <taxon>Chelicerata</taxon>
        <taxon>Arachnida</taxon>
        <taxon>Araneae</taxon>
        <taxon>Araneomorphae</taxon>
        <taxon>Entelegynae</taxon>
        <taxon>Araneoidea</taxon>
        <taxon>Araneidae</taxon>
        <taxon>Araneus</taxon>
    </lineage>
</organism>
<protein>
    <submittedName>
        <fullName evidence="1">Uncharacterized protein</fullName>
    </submittedName>
</protein>
<name>A0A4Y2N8V3_ARAVE</name>
<comment type="caution">
    <text evidence="1">The sequence shown here is derived from an EMBL/GenBank/DDBJ whole genome shotgun (WGS) entry which is preliminary data.</text>
</comment>
<dbReference type="Proteomes" id="UP000499080">
    <property type="component" value="Unassembled WGS sequence"/>
</dbReference>
<evidence type="ECO:0000313" key="1">
    <source>
        <dbReference type="EMBL" id="GBN35114.1"/>
    </source>
</evidence>
<keyword evidence="2" id="KW-1185">Reference proteome</keyword>
<sequence length="118" mass="12838">MLDHKGLKSSSVLLSSLLRSAQGGMKLSRTQIGAYLDLVSGVRRKAEESCPRPDGRSDHGLFSLIALLFTPPTVPCSYMQHPAPPWASRCHWIQDHPTSRDAPSLAQLVPCLPSSMST</sequence>
<reference evidence="1 2" key="1">
    <citation type="journal article" date="2019" name="Sci. Rep.">
        <title>Orb-weaving spider Araneus ventricosus genome elucidates the spidroin gene catalogue.</title>
        <authorList>
            <person name="Kono N."/>
            <person name="Nakamura H."/>
            <person name="Ohtoshi R."/>
            <person name="Moran D.A.P."/>
            <person name="Shinohara A."/>
            <person name="Yoshida Y."/>
            <person name="Fujiwara M."/>
            <person name="Mori M."/>
            <person name="Tomita M."/>
            <person name="Arakawa K."/>
        </authorList>
    </citation>
    <scope>NUCLEOTIDE SEQUENCE [LARGE SCALE GENOMIC DNA]</scope>
</reference>
<accession>A0A4Y2N8V3</accession>
<proteinExistence type="predicted"/>
<evidence type="ECO:0000313" key="2">
    <source>
        <dbReference type="Proteomes" id="UP000499080"/>
    </source>
</evidence>
<dbReference type="AlphaFoldDB" id="A0A4Y2N8V3"/>
<gene>
    <name evidence="1" type="ORF">AVEN_29554_1</name>
</gene>